<organism evidence="1 2">
    <name type="scientific">Mesorhizobium alhagi CCNWXJ12-2</name>
    <dbReference type="NCBI Taxonomy" id="1107882"/>
    <lineage>
        <taxon>Bacteria</taxon>
        <taxon>Pseudomonadati</taxon>
        <taxon>Pseudomonadota</taxon>
        <taxon>Alphaproteobacteria</taxon>
        <taxon>Hyphomicrobiales</taxon>
        <taxon>Phyllobacteriaceae</taxon>
        <taxon>Allomesorhizobium</taxon>
    </lineage>
</organism>
<dbReference type="AlphaFoldDB" id="H0HYY0"/>
<name>H0HYY0_9HYPH</name>
<dbReference type="Proteomes" id="UP000003250">
    <property type="component" value="Unassembled WGS sequence"/>
</dbReference>
<evidence type="ECO:0000313" key="1">
    <source>
        <dbReference type="EMBL" id="EHK54060.1"/>
    </source>
</evidence>
<proteinExistence type="predicted"/>
<sequence length="35" mass="3958">MRVEFENGYVMIARGNALRRIDRPRGAGAVPATRR</sequence>
<accession>H0HYY0</accession>
<dbReference type="EMBL" id="AHAM01000237">
    <property type="protein sequence ID" value="EHK54060.1"/>
    <property type="molecule type" value="Genomic_DNA"/>
</dbReference>
<protein>
    <submittedName>
        <fullName evidence="1">Uncharacterized protein</fullName>
    </submittedName>
</protein>
<reference evidence="1 2" key="1">
    <citation type="journal article" date="2012" name="J. Bacteriol.">
        <title>Draft Genome Sequence of Mesorhizobium alhagi CCNWXJ12-2T, a Novel Salt-Resistant Species Isolated from the Desert of Northwestern China.</title>
        <authorList>
            <person name="Zhou M."/>
            <person name="Chen W."/>
            <person name="Chen H."/>
            <person name="Wei G."/>
        </authorList>
    </citation>
    <scope>NUCLEOTIDE SEQUENCE [LARGE SCALE GENOMIC DNA]</scope>
    <source>
        <strain evidence="1 2">CCNWXJ12-2</strain>
    </source>
</reference>
<keyword evidence="2" id="KW-1185">Reference proteome</keyword>
<evidence type="ECO:0000313" key="2">
    <source>
        <dbReference type="Proteomes" id="UP000003250"/>
    </source>
</evidence>
<gene>
    <name evidence="1" type="ORF">MAXJ12_27073</name>
</gene>